<sequence length="93" mass="10363">MSNSFILSDIDRYNHWQRVFSLNNIPQILHEDVLKIVGRAVLTLHLYGETLSADKVASMIGCYAEDDPVAPDGAPLYALAMELMSKKREAGRA</sequence>
<dbReference type="eggNOG" id="ENOG502ZVHX">
    <property type="taxonomic scope" value="Bacteria"/>
</dbReference>
<organism evidence="1 2">
    <name type="scientific">Pantoea ananatis (strain LMG 20103)</name>
    <dbReference type="NCBI Taxonomy" id="706191"/>
    <lineage>
        <taxon>Bacteria</taxon>
        <taxon>Pseudomonadati</taxon>
        <taxon>Pseudomonadota</taxon>
        <taxon>Gammaproteobacteria</taxon>
        <taxon>Enterobacterales</taxon>
        <taxon>Erwiniaceae</taxon>
        <taxon>Pantoea</taxon>
    </lineage>
</organism>
<dbReference type="EMBL" id="CP001875">
    <property type="protein sequence ID" value="ADD76086.1"/>
    <property type="molecule type" value="Genomic_DNA"/>
</dbReference>
<gene>
    <name evidence="1" type="ordered locus">PANA_0919</name>
</gene>
<dbReference type="Proteomes" id="UP000001702">
    <property type="component" value="Chromosome"/>
</dbReference>
<keyword evidence="2" id="KW-1185">Reference proteome</keyword>
<evidence type="ECO:0000313" key="2">
    <source>
        <dbReference type="Proteomes" id="UP000001702"/>
    </source>
</evidence>
<proteinExistence type="predicted"/>
<dbReference type="KEGG" id="pam:PANA_0919"/>
<evidence type="ECO:0000313" key="1">
    <source>
        <dbReference type="EMBL" id="ADD76086.1"/>
    </source>
</evidence>
<protein>
    <submittedName>
        <fullName evidence="1">Uncharacterized protein</fullName>
    </submittedName>
</protein>
<name>D4GL40_PANAM</name>
<accession>D4GL40</accession>
<dbReference type="HOGENOM" id="CLU_186080_0_0_6"/>
<dbReference type="AlphaFoldDB" id="D4GL40"/>
<reference evidence="1 2" key="1">
    <citation type="journal article" date="2010" name="J. Bacteriol.">
        <title>Genome sequence of Pantoea ananatis LMG20103, the causative agent of Eucalyptus blight and dieback.</title>
        <authorList>
            <person name="De Maayer P."/>
            <person name="Chan W.Y."/>
            <person name="Venter S.N."/>
            <person name="Toth I.K."/>
            <person name="Birch P.R."/>
            <person name="Joubert F."/>
            <person name="Coutinho T.A."/>
        </authorList>
    </citation>
    <scope>NUCLEOTIDE SEQUENCE [LARGE SCALE GENOMIC DNA]</scope>
    <source>
        <strain evidence="1 2">LMG 20103</strain>
    </source>
</reference>